<evidence type="ECO:0000259" key="1">
    <source>
        <dbReference type="Pfam" id="PF22607"/>
    </source>
</evidence>
<proteinExistence type="predicted"/>
<keyword evidence="2" id="KW-0560">Oxidoreductase</keyword>
<dbReference type="PANTHER" id="PTHR47469">
    <property type="entry name" value="MONOOXYGENASE-LIKE"/>
    <property type="match status" value="1"/>
</dbReference>
<dbReference type="PROSITE" id="PS51257">
    <property type="entry name" value="PROKAR_LIPOPROTEIN"/>
    <property type="match status" value="1"/>
</dbReference>
<reference evidence="2 3" key="1">
    <citation type="submission" date="2018-06" db="EMBL/GenBank/DDBJ databases">
        <authorList>
            <consortium name="Pathogen Informatics"/>
            <person name="Doyle S."/>
        </authorList>
    </citation>
    <scope>NUCLEOTIDE SEQUENCE [LARGE SCALE GENOMIC DNA]</scope>
    <source>
        <strain evidence="2 3">NCTC13316</strain>
    </source>
</reference>
<sequence length="403" mass="46098">MLTKEIVIIGGSIAGCALGVLLQKLGIDFVILERATCLINQGAGIMLPESLIKQCIDLDLLDETMPRIPINERIFERKNENGQSTAFWSQEINVQALNWMHIYENLSKRLNKKHYHLQTEARAITQENELFTIKTSKETYQTDFIIGADGINSFVRTQLIPQAKPNYAGYIVWRGLLNEAEVVNIDLFEKHMFYYLFQGGHALFYKIPDKEAGQSLLNWVLYENCQDKQLSDLLIDKMGKKHKQSLPRGYLSPEQIDYIKKLAKATLPVPAAKLVDKTAEPFIQAIFDFKLPPYNNNQFIFVGDAAVTLRPHSGSGALKALTDAIKFYQLINKSGSKKLNNITIEEWKNYQTHLATQETARAKKMGEVLVTNPPDWSLMNHEKTEKWWADLMVEKNWYATKLK</sequence>
<feature type="domain" description="2,6-dihydroxypyridine 3-monooxygenase substrate binding" evidence="1">
    <location>
        <begin position="167"/>
        <end position="288"/>
    </location>
</feature>
<dbReference type="Pfam" id="PF22607">
    <property type="entry name" value="FAD_binding-like"/>
    <property type="match status" value="1"/>
</dbReference>
<dbReference type="InterPro" id="IPR053212">
    <property type="entry name" value="DHP_3-monooxygenase"/>
</dbReference>
<dbReference type="RefSeq" id="WP_115330434.1">
    <property type="nucleotide sequence ID" value="NZ_CAAAHP010000004.1"/>
</dbReference>
<dbReference type="OrthoDB" id="9782160at2"/>
<dbReference type="EC" id="1.14.13.1" evidence="2"/>
<accession>A0A378JKV0</accession>
<evidence type="ECO:0000313" key="2">
    <source>
        <dbReference type="EMBL" id="STX50740.1"/>
    </source>
</evidence>
<keyword evidence="3" id="KW-1185">Reference proteome</keyword>
<dbReference type="SUPFAM" id="SSF54373">
    <property type="entry name" value="FAD-linked reductases, C-terminal domain"/>
    <property type="match status" value="1"/>
</dbReference>
<gene>
    <name evidence="2" type="primary">nahG</name>
    <name evidence="2" type="ORF">NCTC13316_00827</name>
</gene>
<protein>
    <submittedName>
        <fullName evidence="2">Monooxygenase, FAD-binding</fullName>
        <ecNumber evidence="2">1.14.13.1</ecNumber>
    </submittedName>
</protein>
<dbReference type="SUPFAM" id="SSF51905">
    <property type="entry name" value="FAD/NAD(P)-binding domain"/>
    <property type="match status" value="1"/>
</dbReference>
<dbReference type="InterPro" id="IPR054707">
    <property type="entry name" value="DhpH_subs-bd"/>
</dbReference>
<name>A0A378JKV0_9GAMM</name>
<dbReference type="InterPro" id="IPR036188">
    <property type="entry name" value="FAD/NAD-bd_sf"/>
</dbReference>
<dbReference type="AlphaFoldDB" id="A0A378JKV0"/>
<dbReference type="Gene3D" id="3.30.9.60">
    <property type="match status" value="1"/>
</dbReference>
<dbReference type="PRINTS" id="PR00420">
    <property type="entry name" value="RNGMNOXGNASE"/>
</dbReference>
<dbReference type="GO" id="GO:0018658">
    <property type="term" value="F:salicylate 1-monooxygenase activity"/>
    <property type="evidence" value="ECO:0007669"/>
    <property type="project" value="UniProtKB-EC"/>
</dbReference>
<dbReference type="Proteomes" id="UP000254794">
    <property type="component" value="Unassembled WGS sequence"/>
</dbReference>
<organism evidence="2 3">
    <name type="scientific">Legionella busanensis</name>
    <dbReference type="NCBI Taxonomy" id="190655"/>
    <lineage>
        <taxon>Bacteria</taxon>
        <taxon>Pseudomonadati</taxon>
        <taxon>Pseudomonadota</taxon>
        <taxon>Gammaproteobacteria</taxon>
        <taxon>Legionellales</taxon>
        <taxon>Legionellaceae</taxon>
        <taxon>Legionella</taxon>
    </lineage>
</organism>
<dbReference type="Gene3D" id="3.50.50.60">
    <property type="entry name" value="FAD/NAD(P)-binding domain"/>
    <property type="match status" value="1"/>
</dbReference>
<keyword evidence="2" id="KW-0503">Monooxygenase</keyword>
<dbReference type="EMBL" id="UGOD01000001">
    <property type="protein sequence ID" value="STX50740.1"/>
    <property type="molecule type" value="Genomic_DNA"/>
</dbReference>
<evidence type="ECO:0000313" key="3">
    <source>
        <dbReference type="Proteomes" id="UP000254794"/>
    </source>
</evidence>
<dbReference type="PANTHER" id="PTHR47469:SF2">
    <property type="entry name" value="OS06G0597600 PROTEIN"/>
    <property type="match status" value="1"/>
</dbReference>